<evidence type="ECO:0000313" key="3">
    <source>
        <dbReference type="EMBL" id="MBV2130100.1"/>
    </source>
</evidence>
<sequence length="385" mass="43826">MRVHRSPPLHKQPLWLLMFCFLFSTMPVTGRQQAEQELEQVQQQIKKTERQLKQQQQQLNKAEQQLQQSDRSLARASAELQQTQQELATIEQRGLQLTQQQQQLQHDLQQQQSQLAAQLKSAYSLGQHDYTRMLLNQQDASKLERALTYYQYFNQARVKQLAEINKTVLQLQQIKQQLAEQQQQLQLTLSEQQQQQKQLLAVKAEQQSAVNQLQQLLKEQGNQLSYLRQNEASLQNTIDQLRALAERSLELLGLTANKGKLRWPLNGALLQGFGENRQGGMRSRGILISGREGNPVQAIADGRVIYADWLKGYGWVIVLDHGEGFMSLYGHNQNILKQPGEQIIAGETIALVGMSGGQANAGLYFEIREKGDAVNPLSWLSKNKG</sequence>
<evidence type="ECO:0000259" key="2">
    <source>
        <dbReference type="Pfam" id="PF01551"/>
    </source>
</evidence>
<keyword evidence="4" id="KW-1185">Reference proteome</keyword>
<feature type="coiled-coil region" evidence="1">
    <location>
        <begin position="161"/>
        <end position="247"/>
    </location>
</feature>
<reference evidence="3 4" key="1">
    <citation type="submission" date="2021-06" db="EMBL/GenBank/DDBJ databases">
        <title>Rheinheimera indica sp. nov., isolated from deep-sea sediment.</title>
        <authorList>
            <person name="Wang Z."/>
            <person name="Zhang X.-Y."/>
        </authorList>
    </citation>
    <scope>NUCLEOTIDE SEQUENCE [LARGE SCALE GENOMIC DNA]</scope>
    <source>
        <strain evidence="3 4">SM2107</strain>
    </source>
</reference>
<comment type="caution">
    <text evidence="3">The sequence shown here is derived from an EMBL/GenBank/DDBJ whole genome shotgun (WGS) entry which is preliminary data.</text>
</comment>
<gene>
    <name evidence="3" type="ORF">KQY15_13490</name>
</gene>
<dbReference type="Proteomes" id="UP000704611">
    <property type="component" value="Unassembled WGS sequence"/>
</dbReference>
<dbReference type="PANTHER" id="PTHR21666">
    <property type="entry name" value="PEPTIDASE-RELATED"/>
    <property type="match status" value="1"/>
</dbReference>
<proteinExistence type="predicted"/>
<feature type="coiled-coil region" evidence="1">
    <location>
        <begin position="31"/>
        <end position="100"/>
    </location>
</feature>
<dbReference type="InterPro" id="IPR016047">
    <property type="entry name" value="M23ase_b-sheet_dom"/>
</dbReference>
<evidence type="ECO:0000313" key="4">
    <source>
        <dbReference type="Proteomes" id="UP000704611"/>
    </source>
</evidence>
<dbReference type="EMBL" id="JAHRID010000006">
    <property type="protein sequence ID" value="MBV2130100.1"/>
    <property type="molecule type" value="Genomic_DNA"/>
</dbReference>
<dbReference type="PANTHER" id="PTHR21666:SF270">
    <property type="entry name" value="MUREIN HYDROLASE ACTIVATOR ENVC"/>
    <property type="match status" value="1"/>
</dbReference>
<dbReference type="InterPro" id="IPR050570">
    <property type="entry name" value="Cell_wall_metabolism_enzyme"/>
</dbReference>
<dbReference type="Pfam" id="PF01551">
    <property type="entry name" value="Peptidase_M23"/>
    <property type="match status" value="1"/>
</dbReference>
<organism evidence="3 4">
    <name type="scientific">Arsukibacterium indicum</name>
    <dbReference type="NCBI Taxonomy" id="2848612"/>
    <lineage>
        <taxon>Bacteria</taxon>
        <taxon>Pseudomonadati</taxon>
        <taxon>Pseudomonadota</taxon>
        <taxon>Gammaproteobacteria</taxon>
        <taxon>Chromatiales</taxon>
        <taxon>Chromatiaceae</taxon>
        <taxon>Arsukibacterium</taxon>
    </lineage>
</organism>
<protein>
    <submittedName>
        <fullName evidence="3">Peptidoglycan DD-metalloendopeptidase family protein</fullName>
    </submittedName>
</protein>
<keyword evidence="1" id="KW-0175">Coiled coil</keyword>
<feature type="domain" description="M23ase beta-sheet core" evidence="2">
    <location>
        <begin position="283"/>
        <end position="376"/>
    </location>
</feature>
<accession>A0ABS6MMS5</accession>
<name>A0ABS6MMS5_9GAMM</name>
<evidence type="ECO:0000256" key="1">
    <source>
        <dbReference type="SAM" id="Coils"/>
    </source>
</evidence>
<dbReference type="CDD" id="cd12797">
    <property type="entry name" value="M23_peptidase"/>
    <property type="match status" value="1"/>
</dbReference>